<dbReference type="STRING" id="661399.AQJ67_32645"/>
<sequence length="160" mass="16755">MAVSALAGCTTVEYPPPSGGPAVPSQPPAPRPSGSMEPEVVQAPAREALTLIETSPRPTPTTSAARPTSPTAPTPTPPAPRAHPHPRPEHREPRHPGPERPERPRVEVPDVSESVRKGVPGNPGSTGNPGQADVCSLGKKYGGWRPDSPESKICEQTYGH</sequence>
<feature type="compositionally biased region" description="Pro residues" evidence="1">
    <location>
        <begin position="70"/>
        <end position="81"/>
    </location>
</feature>
<name>A0A117RL86_9ACTN</name>
<protein>
    <submittedName>
        <fullName evidence="2">Uncharacterized protein</fullName>
    </submittedName>
</protein>
<accession>A0A117RL86</accession>
<dbReference type="Proteomes" id="UP000053429">
    <property type="component" value="Unassembled WGS sequence"/>
</dbReference>
<organism evidence="2 3">
    <name type="scientific">Streptomyces caeruleatus</name>
    <dbReference type="NCBI Taxonomy" id="661399"/>
    <lineage>
        <taxon>Bacteria</taxon>
        <taxon>Bacillati</taxon>
        <taxon>Actinomycetota</taxon>
        <taxon>Actinomycetes</taxon>
        <taxon>Kitasatosporales</taxon>
        <taxon>Streptomycetaceae</taxon>
        <taxon>Streptomyces</taxon>
    </lineage>
</organism>
<feature type="compositionally biased region" description="Low complexity" evidence="1">
    <location>
        <begin position="53"/>
        <end position="69"/>
    </location>
</feature>
<keyword evidence="3" id="KW-1185">Reference proteome</keyword>
<reference evidence="2 3" key="1">
    <citation type="submission" date="2015-10" db="EMBL/GenBank/DDBJ databases">
        <title>Draft genome sequence of Streptomyces caeruleatus NRRL B-24802, type strain for the species Streptomyces caeruleatus.</title>
        <authorList>
            <person name="Ruckert C."/>
            <person name="Winkler A."/>
            <person name="Kalinowski J."/>
            <person name="Kampfer P."/>
            <person name="Glaeser S."/>
        </authorList>
    </citation>
    <scope>NUCLEOTIDE SEQUENCE [LARGE SCALE GENOMIC DNA]</scope>
    <source>
        <strain evidence="2 3">NRRL B-24802</strain>
    </source>
</reference>
<evidence type="ECO:0000313" key="2">
    <source>
        <dbReference type="EMBL" id="KUN96916.1"/>
    </source>
</evidence>
<gene>
    <name evidence="2" type="ORF">AQJ67_32645</name>
</gene>
<feature type="compositionally biased region" description="Basic and acidic residues" evidence="1">
    <location>
        <begin position="86"/>
        <end position="116"/>
    </location>
</feature>
<comment type="caution">
    <text evidence="2">The sequence shown here is derived from an EMBL/GenBank/DDBJ whole genome shotgun (WGS) entry which is preliminary data.</text>
</comment>
<evidence type="ECO:0000256" key="1">
    <source>
        <dbReference type="SAM" id="MobiDB-lite"/>
    </source>
</evidence>
<evidence type="ECO:0000313" key="3">
    <source>
        <dbReference type="Proteomes" id="UP000053429"/>
    </source>
</evidence>
<proteinExistence type="predicted"/>
<feature type="compositionally biased region" description="Pro residues" evidence="1">
    <location>
        <begin position="14"/>
        <end position="31"/>
    </location>
</feature>
<dbReference type="EMBL" id="LMWY01000043">
    <property type="protein sequence ID" value="KUN96916.1"/>
    <property type="molecule type" value="Genomic_DNA"/>
</dbReference>
<feature type="region of interest" description="Disordered" evidence="1">
    <location>
        <begin position="1"/>
        <end position="160"/>
    </location>
</feature>
<dbReference type="AlphaFoldDB" id="A0A117RL86"/>